<keyword evidence="6" id="KW-1185">Reference proteome</keyword>
<proteinExistence type="predicted"/>
<dbReference type="InterPro" id="IPR000835">
    <property type="entry name" value="HTH_MarR-typ"/>
</dbReference>
<dbReference type="InterPro" id="IPR036390">
    <property type="entry name" value="WH_DNA-bd_sf"/>
</dbReference>
<dbReference type="PRINTS" id="PR00598">
    <property type="entry name" value="HTHMARR"/>
</dbReference>
<dbReference type="SUPFAM" id="SSF46785">
    <property type="entry name" value="Winged helix' DNA-binding domain"/>
    <property type="match status" value="1"/>
</dbReference>
<dbReference type="Gene3D" id="1.10.10.10">
    <property type="entry name" value="Winged helix-like DNA-binding domain superfamily/Winged helix DNA-binding domain"/>
    <property type="match status" value="1"/>
</dbReference>
<dbReference type="InterPro" id="IPR036388">
    <property type="entry name" value="WH-like_DNA-bd_sf"/>
</dbReference>
<evidence type="ECO:0000259" key="4">
    <source>
        <dbReference type="PROSITE" id="PS50995"/>
    </source>
</evidence>
<protein>
    <recommendedName>
        <fullName evidence="4">HTH marR-type domain-containing protein</fullName>
    </recommendedName>
</protein>
<name>A0ABR5N179_BRECH</name>
<keyword evidence="3" id="KW-0804">Transcription</keyword>
<keyword evidence="1" id="KW-0805">Transcription regulation</keyword>
<evidence type="ECO:0000313" key="6">
    <source>
        <dbReference type="Proteomes" id="UP000051063"/>
    </source>
</evidence>
<keyword evidence="2" id="KW-0238">DNA-binding</keyword>
<evidence type="ECO:0000256" key="1">
    <source>
        <dbReference type="ARBA" id="ARBA00023015"/>
    </source>
</evidence>
<dbReference type="PROSITE" id="PS50995">
    <property type="entry name" value="HTH_MARR_2"/>
    <property type="match status" value="1"/>
</dbReference>
<accession>A0ABR5N179</accession>
<dbReference type="PANTHER" id="PTHR42756:SF1">
    <property type="entry name" value="TRANSCRIPTIONAL REPRESSOR OF EMRAB OPERON"/>
    <property type="match status" value="1"/>
</dbReference>
<evidence type="ECO:0000313" key="5">
    <source>
        <dbReference type="EMBL" id="KQL44268.1"/>
    </source>
</evidence>
<organism evidence="5 6">
    <name type="scientific">Brevibacillus choshinensis</name>
    <dbReference type="NCBI Taxonomy" id="54911"/>
    <lineage>
        <taxon>Bacteria</taxon>
        <taxon>Bacillati</taxon>
        <taxon>Bacillota</taxon>
        <taxon>Bacilli</taxon>
        <taxon>Bacillales</taxon>
        <taxon>Paenibacillaceae</taxon>
        <taxon>Brevibacillus</taxon>
    </lineage>
</organism>
<dbReference type="PANTHER" id="PTHR42756">
    <property type="entry name" value="TRANSCRIPTIONAL REGULATOR, MARR"/>
    <property type="match status" value="1"/>
</dbReference>
<evidence type="ECO:0000256" key="2">
    <source>
        <dbReference type="ARBA" id="ARBA00023125"/>
    </source>
</evidence>
<feature type="domain" description="HTH marR-type" evidence="4">
    <location>
        <begin position="1"/>
        <end position="137"/>
    </location>
</feature>
<dbReference type="EMBL" id="LJJB01000013">
    <property type="protein sequence ID" value="KQL44268.1"/>
    <property type="molecule type" value="Genomic_DNA"/>
</dbReference>
<evidence type="ECO:0000256" key="3">
    <source>
        <dbReference type="ARBA" id="ARBA00023163"/>
    </source>
</evidence>
<dbReference type="Pfam" id="PF12802">
    <property type="entry name" value="MarR_2"/>
    <property type="match status" value="1"/>
</dbReference>
<comment type="caution">
    <text evidence="5">The sequence shown here is derived from an EMBL/GenBank/DDBJ whole genome shotgun (WGS) entry which is preliminary data.</text>
</comment>
<sequence length="147" mass="16824">MDGKVSIILSVLRLSALINRMGLKLVEGTGLSSVQQWQLLGIISRNEGITLSKLSEETLVTKQNMTGLIERMGKGGWVTTWSDPTDKRLTRVRITEKGKETLEMMQPRTHQSNEVTFQDFREDELEMMDEMLERLSRSLRVQVDGRE</sequence>
<dbReference type="SMART" id="SM00347">
    <property type="entry name" value="HTH_MARR"/>
    <property type="match status" value="1"/>
</dbReference>
<gene>
    <name evidence="5" type="ORF">AN963_22895</name>
</gene>
<reference evidence="5 6" key="1">
    <citation type="submission" date="2015-09" db="EMBL/GenBank/DDBJ databases">
        <title>Genome sequencing project for genomic taxonomy and phylogenomics of Bacillus-like bacteria.</title>
        <authorList>
            <person name="Liu B."/>
            <person name="Wang J."/>
            <person name="Zhu Y."/>
            <person name="Liu G."/>
            <person name="Chen Q."/>
            <person name="Chen Z."/>
            <person name="Lan J."/>
            <person name="Che J."/>
            <person name="Ge C."/>
            <person name="Shi H."/>
            <person name="Pan Z."/>
            <person name="Liu X."/>
        </authorList>
    </citation>
    <scope>NUCLEOTIDE SEQUENCE [LARGE SCALE GENOMIC DNA]</scope>
    <source>
        <strain evidence="5 6">DSM 8552</strain>
    </source>
</reference>
<dbReference type="RefSeq" id="WP_055746855.1">
    <property type="nucleotide sequence ID" value="NZ_LJJB01000013.1"/>
</dbReference>
<dbReference type="Proteomes" id="UP000051063">
    <property type="component" value="Unassembled WGS sequence"/>
</dbReference>